<dbReference type="Pfam" id="PF02358">
    <property type="entry name" value="Trehalose_PPase"/>
    <property type="match status" value="1"/>
</dbReference>
<evidence type="ECO:0000256" key="3">
    <source>
        <dbReference type="ARBA" id="ARBA00008799"/>
    </source>
</evidence>
<evidence type="ECO:0000313" key="10">
    <source>
        <dbReference type="EMBL" id="TKS56067.1"/>
    </source>
</evidence>
<evidence type="ECO:0000256" key="8">
    <source>
        <dbReference type="NCBIfam" id="TIGR02400"/>
    </source>
</evidence>
<dbReference type="Gene3D" id="3.40.50.1000">
    <property type="entry name" value="HAD superfamily/HAD-like"/>
    <property type="match status" value="1"/>
</dbReference>
<protein>
    <recommendedName>
        <fullName evidence="8">Alpha,alpha-trehalose-phosphate synthase</fullName>
        <ecNumber evidence="8">2.4.1.15</ecNumber>
    </recommendedName>
</protein>
<gene>
    <name evidence="10" type="ORF">FCN74_08575</name>
</gene>
<dbReference type="InterPro" id="IPR001830">
    <property type="entry name" value="Glyco_trans_20"/>
</dbReference>
<evidence type="ECO:0000256" key="4">
    <source>
        <dbReference type="ARBA" id="ARBA00011881"/>
    </source>
</evidence>
<comment type="caution">
    <text evidence="10">The sequence shown here is derived from an EMBL/GenBank/DDBJ whole genome shotgun (WGS) entry which is preliminary data.</text>
</comment>
<dbReference type="InterPro" id="IPR023214">
    <property type="entry name" value="HAD_sf"/>
</dbReference>
<dbReference type="InterPro" id="IPR003337">
    <property type="entry name" value="Trehalose_PPase"/>
</dbReference>
<dbReference type="RefSeq" id="WP_138932184.1">
    <property type="nucleotide sequence ID" value="NZ_SWMU01000003.1"/>
</dbReference>
<dbReference type="InterPro" id="IPR006379">
    <property type="entry name" value="HAD-SF_hydro_IIB"/>
</dbReference>
<organism evidence="10 11">
    <name type="scientific">Mesohalobacter halotolerans</name>
    <dbReference type="NCBI Taxonomy" id="1883405"/>
    <lineage>
        <taxon>Bacteria</taxon>
        <taxon>Pseudomonadati</taxon>
        <taxon>Bacteroidota</taxon>
        <taxon>Flavobacteriia</taxon>
        <taxon>Flavobacteriales</taxon>
        <taxon>Flavobacteriaceae</taxon>
        <taxon>Mesohalobacter</taxon>
    </lineage>
</organism>
<dbReference type="Gene3D" id="3.40.50.2000">
    <property type="entry name" value="Glycogen Phosphorylase B"/>
    <property type="match status" value="2"/>
</dbReference>
<dbReference type="PANTHER" id="PTHR10788:SF106">
    <property type="entry name" value="BCDNA.GH08860"/>
    <property type="match status" value="1"/>
</dbReference>
<reference evidence="10 11" key="1">
    <citation type="submission" date="2019-04" db="EMBL/GenBank/DDBJ databases">
        <title>Psychroflexus halotolerans sp. nov., isolated from a marine solar saltern.</title>
        <authorList>
            <person name="Feng X."/>
        </authorList>
    </citation>
    <scope>NUCLEOTIDE SEQUENCE [LARGE SCALE GENOMIC DNA]</scope>
    <source>
        <strain evidence="10 11">WDS2C27</strain>
    </source>
</reference>
<feature type="coiled-coil region" evidence="9">
    <location>
        <begin position="244"/>
        <end position="271"/>
    </location>
</feature>
<dbReference type="InterPro" id="IPR036412">
    <property type="entry name" value="HAD-like_sf"/>
</dbReference>
<keyword evidence="5" id="KW-0328">Glycosyltransferase</keyword>
<dbReference type="OrthoDB" id="9761633at2"/>
<dbReference type="NCBIfam" id="TIGR01484">
    <property type="entry name" value="HAD-SF-IIB"/>
    <property type="match status" value="1"/>
</dbReference>
<dbReference type="NCBIfam" id="TIGR00685">
    <property type="entry name" value="T6PP"/>
    <property type="match status" value="1"/>
</dbReference>
<keyword evidence="6" id="KW-0808">Transferase</keyword>
<dbReference type="Proteomes" id="UP000306552">
    <property type="component" value="Unassembled WGS sequence"/>
</dbReference>
<proteinExistence type="inferred from homology"/>
<dbReference type="NCBIfam" id="NF011071">
    <property type="entry name" value="PRK14501.1"/>
    <property type="match status" value="1"/>
</dbReference>
<dbReference type="Gene3D" id="3.30.70.1020">
    <property type="entry name" value="Trehalose-6-phosphate phosphatase related protein, domain 2"/>
    <property type="match status" value="1"/>
</dbReference>
<evidence type="ECO:0000256" key="1">
    <source>
        <dbReference type="ARBA" id="ARBA00005199"/>
    </source>
</evidence>
<comment type="subunit">
    <text evidence="4">Homotetramer.</text>
</comment>
<accession>A0A4U5TPL9</accession>
<dbReference type="AlphaFoldDB" id="A0A4U5TPL9"/>
<dbReference type="CDD" id="cd03788">
    <property type="entry name" value="GT20_TPS"/>
    <property type="match status" value="1"/>
</dbReference>
<comment type="pathway">
    <text evidence="1">Glycan biosynthesis; trehalose biosynthesis.</text>
</comment>
<dbReference type="UniPathway" id="UPA00299"/>
<evidence type="ECO:0000256" key="6">
    <source>
        <dbReference type="ARBA" id="ARBA00022679"/>
    </source>
</evidence>
<comment type="catalytic activity">
    <reaction evidence="7">
        <text>D-glucose 6-phosphate + UDP-alpha-D-glucose = alpha,alpha-trehalose 6-phosphate + UDP + H(+)</text>
        <dbReference type="Rhea" id="RHEA:18889"/>
        <dbReference type="ChEBI" id="CHEBI:15378"/>
        <dbReference type="ChEBI" id="CHEBI:58223"/>
        <dbReference type="ChEBI" id="CHEBI:58429"/>
        <dbReference type="ChEBI" id="CHEBI:58885"/>
        <dbReference type="ChEBI" id="CHEBI:61548"/>
        <dbReference type="EC" id="2.4.1.15"/>
    </reaction>
</comment>
<dbReference type="Pfam" id="PF00982">
    <property type="entry name" value="Glyco_transf_20"/>
    <property type="match status" value="1"/>
</dbReference>
<dbReference type="GO" id="GO:0005992">
    <property type="term" value="P:trehalose biosynthetic process"/>
    <property type="evidence" value="ECO:0007669"/>
    <property type="project" value="UniProtKB-UniRule"/>
</dbReference>
<keyword evidence="9" id="KW-0175">Coiled coil</keyword>
<comment type="similarity">
    <text evidence="3">Belongs to the glycosyltransferase 20 family.</text>
</comment>
<evidence type="ECO:0000256" key="9">
    <source>
        <dbReference type="SAM" id="Coils"/>
    </source>
</evidence>
<dbReference type="InterPro" id="IPR012766">
    <property type="entry name" value="Trehalose_OtsA"/>
</dbReference>
<name>A0A4U5TPL9_9FLAO</name>
<evidence type="ECO:0000313" key="11">
    <source>
        <dbReference type="Proteomes" id="UP000306552"/>
    </source>
</evidence>
<dbReference type="GO" id="GO:0004805">
    <property type="term" value="F:trehalose-phosphatase activity"/>
    <property type="evidence" value="ECO:0007669"/>
    <property type="project" value="TreeGrafter"/>
</dbReference>
<evidence type="ECO:0000256" key="7">
    <source>
        <dbReference type="ARBA" id="ARBA00048039"/>
    </source>
</evidence>
<dbReference type="SUPFAM" id="SSF53756">
    <property type="entry name" value="UDP-Glycosyltransferase/glycogen phosphorylase"/>
    <property type="match status" value="1"/>
</dbReference>
<comment type="similarity">
    <text evidence="2">In the C-terminal section; belongs to the trehalose phosphatase family.</text>
</comment>
<dbReference type="SUPFAM" id="SSF56784">
    <property type="entry name" value="HAD-like"/>
    <property type="match status" value="1"/>
</dbReference>
<evidence type="ECO:0000256" key="2">
    <source>
        <dbReference type="ARBA" id="ARBA00006330"/>
    </source>
</evidence>
<dbReference type="GO" id="GO:0003825">
    <property type="term" value="F:alpha,alpha-trehalose-phosphate synthase (UDP-forming) activity"/>
    <property type="evidence" value="ECO:0007669"/>
    <property type="project" value="UniProtKB-UniRule"/>
</dbReference>
<dbReference type="EMBL" id="SWMU01000003">
    <property type="protein sequence ID" value="TKS56067.1"/>
    <property type="molecule type" value="Genomic_DNA"/>
</dbReference>
<dbReference type="PANTHER" id="PTHR10788">
    <property type="entry name" value="TREHALOSE-6-PHOSPHATE SYNTHASE"/>
    <property type="match status" value="1"/>
</dbReference>
<evidence type="ECO:0000256" key="5">
    <source>
        <dbReference type="ARBA" id="ARBA00022676"/>
    </source>
</evidence>
<dbReference type="GO" id="GO:0005829">
    <property type="term" value="C:cytosol"/>
    <property type="evidence" value="ECO:0007669"/>
    <property type="project" value="TreeGrafter"/>
</dbReference>
<dbReference type="NCBIfam" id="TIGR02400">
    <property type="entry name" value="trehalose_OtsA"/>
    <property type="match status" value="1"/>
</dbReference>
<dbReference type="EC" id="2.4.1.15" evidence="8"/>
<keyword evidence="11" id="KW-1185">Reference proteome</keyword>
<sequence length="735" mass="85198">MNKTIIVSNRLPLQVKRSDNGIDVTPSVGGLATGMKSVHKDSNGVWVGWTGLTDDEIDEDLRSKVDIAVKKEQCVGVNLTKDDIQNYYYGFSNRTLWPLFHYFLEYTEFEKEAWESYKRVNEKFAKVVIDQIEDGDKVWVHDYQLLLLPQMIKAAKPEVPIGFFLHIPFPSYEIFRTFPKRKEILEGMLGSDLLGFHTYDYERHFLSSVKRIANKEVKFNKITHDNRVIKVDSFPMGIDYKKFENAAKDNLKQSNRQKSEVQRRLDEHLNESKSAKMVLSIDRLDYTKGIPNRIRAFEYFLNKYPEYKEKIRLIMLAVPSRSQVPQYQKLKRETDELVGRINGQFSTVSWTPIWYFFRTMPFENLIDLYTSSDVALITPVRDGMNLVAKEYVATRTQQDGVLVLSEMTGASKELGEALQINPFNFEEIADTLKRALEMPLAEQKSRMVSLQKRVSRYSVERWAEEFMTALDSSQNVSQYVEAERLNENHQDNILRSVEDSKSTIIFLGYNGTLVDYKDNVEDKKPDEALYEILSNVSQNPKLEICITSCSKNEDFQKWFADTDYRLISDHGAFYRKHNIWTELEALKTDWMEDVIPVLETFVDRTPGSYLDVNRFSLAWHYGAADIEMGEKRVTEINTVLTSLTSNTDLSVFHGKEVVEVKSTKVSKGYAALQVLKEKTFDNIIAIGDDWTDEYMFEDLPDEAHTIKVGIRKTNAKYYVKHVEEVRSFLKALAKQ</sequence>